<dbReference type="InParanoid" id="A0A6P8Y4I5"/>
<dbReference type="InterPro" id="IPR001251">
    <property type="entry name" value="CRAL-TRIO_dom"/>
</dbReference>
<dbReference type="Gene3D" id="1.10.8.20">
    <property type="entry name" value="N-terminal domain of phosphatidylinositol transfer protein sec14p"/>
    <property type="match status" value="1"/>
</dbReference>
<dbReference type="SUPFAM" id="SSF52087">
    <property type="entry name" value="CRAL/TRIO domain"/>
    <property type="match status" value="1"/>
</dbReference>
<dbReference type="PANTHER" id="PTHR10174">
    <property type="entry name" value="ALPHA-TOCOPHEROL TRANSFER PROTEIN-RELATED"/>
    <property type="match status" value="1"/>
</dbReference>
<dbReference type="PROSITE" id="PS50191">
    <property type="entry name" value="CRAL_TRIO"/>
    <property type="match status" value="1"/>
</dbReference>
<proteinExistence type="predicted"/>
<dbReference type="SMART" id="SM00516">
    <property type="entry name" value="SEC14"/>
    <property type="match status" value="1"/>
</dbReference>
<dbReference type="GO" id="GO:1902936">
    <property type="term" value="F:phosphatidylinositol bisphosphate binding"/>
    <property type="evidence" value="ECO:0007669"/>
    <property type="project" value="TreeGrafter"/>
</dbReference>
<gene>
    <name evidence="3" type="primary">LOC117639417</name>
</gene>
<dbReference type="AlphaFoldDB" id="A0A6P8Y4I5"/>
<keyword evidence="2" id="KW-1185">Reference proteome</keyword>
<reference evidence="3" key="1">
    <citation type="submission" date="2025-08" db="UniProtKB">
        <authorList>
            <consortium name="RefSeq"/>
        </authorList>
    </citation>
    <scope>IDENTIFICATION</scope>
    <source>
        <tissue evidence="3">Total insect</tissue>
    </source>
</reference>
<dbReference type="KEGG" id="tpal:117639417"/>
<dbReference type="RefSeq" id="XP_034230931.1">
    <property type="nucleotide sequence ID" value="XM_034375040.1"/>
</dbReference>
<dbReference type="InterPro" id="IPR036865">
    <property type="entry name" value="CRAL-TRIO_dom_sf"/>
</dbReference>
<dbReference type="Pfam" id="PF00650">
    <property type="entry name" value="CRAL_TRIO"/>
    <property type="match status" value="1"/>
</dbReference>
<dbReference type="PANTHER" id="PTHR10174:SF226">
    <property type="entry name" value="CLAVESIN-1-LIKE PROTEIN"/>
    <property type="match status" value="1"/>
</dbReference>
<dbReference type="GeneID" id="117639417"/>
<dbReference type="Proteomes" id="UP000515158">
    <property type="component" value="Unplaced"/>
</dbReference>
<sequence>MVVTTAEAAVAAVPRKQEEMEDNAEAVLEGLQGLRELVQADADLVCPVTDEFLSRFLWAADLDVKKSYHLVQEYFAARRDYPDVFLLNDPNMYVSIFESNELGFELADRDALGRRIFVARIGDMDPTRHKFEEVLQTCLMTLESLSVDPEVQRLGIVVLVDITRFSYKLVRWLTPYKIKVSLKFLQDCIPIKMQAFYCVNAPRVFSLTYNAVKPLMKEEFRRKISWHNGDLSSLHKVIPPCVLTKDFGGTGEVNWADWFNHVLEKKPMFEELKSYGYVKQRK</sequence>
<dbReference type="SUPFAM" id="SSF46938">
    <property type="entry name" value="CRAL/TRIO N-terminal domain"/>
    <property type="match status" value="1"/>
</dbReference>
<dbReference type="OrthoDB" id="1434354at2759"/>
<protein>
    <submittedName>
        <fullName evidence="3">Alpha-tocopherol transfer protein-like</fullName>
    </submittedName>
</protein>
<evidence type="ECO:0000313" key="2">
    <source>
        <dbReference type="Proteomes" id="UP000515158"/>
    </source>
</evidence>
<dbReference type="InterPro" id="IPR036273">
    <property type="entry name" value="CRAL/TRIO_N_dom_sf"/>
</dbReference>
<organism evidence="3">
    <name type="scientific">Thrips palmi</name>
    <name type="common">Melon thrips</name>
    <dbReference type="NCBI Taxonomy" id="161013"/>
    <lineage>
        <taxon>Eukaryota</taxon>
        <taxon>Metazoa</taxon>
        <taxon>Ecdysozoa</taxon>
        <taxon>Arthropoda</taxon>
        <taxon>Hexapoda</taxon>
        <taxon>Insecta</taxon>
        <taxon>Pterygota</taxon>
        <taxon>Neoptera</taxon>
        <taxon>Paraneoptera</taxon>
        <taxon>Thysanoptera</taxon>
        <taxon>Terebrantia</taxon>
        <taxon>Thripoidea</taxon>
        <taxon>Thripidae</taxon>
        <taxon>Thrips</taxon>
    </lineage>
</organism>
<feature type="domain" description="CRAL-TRIO" evidence="1">
    <location>
        <begin position="89"/>
        <end position="255"/>
    </location>
</feature>
<dbReference type="GO" id="GO:0016020">
    <property type="term" value="C:membrane"/>
    <property type="evidence" value="ECO:0007669"/>
    <property type="project" value="TreeGrafter"/>
</dbReference>
<dbReference type="PRINTS" id="PR00180">
    <property type="entry name" value="CRETINALDHBP"/>
</dbReference>
<accession>A0A6P8Y4I5</accession>
<dbReference type="Gene3D" id="3.40.525.10">
    <property type="entry name" value="CRAL-TRIO lipid binding domain"/>
    <property type="match status" value="1"/>
</dbReference>
<evidence type="ECO:0000313" key="3">
    <source>
        <dbReference type="RefSeq" id="XP_034230931.1"/>
    </source>
</evidence>
<evidence type="ECO:0000259" key="1">
    <source>
        <dbReference type="PROSITE" id="PS50191"/>
    </source>
</evidence>
<dbReference type="CDD" id="cd00170">
    <property type="entry name" value="SEC14"/>
    <property type="match status" value="1"/>
</dbReference>
<name>A0A6P8Y4I5_THRPL</name>